<dbReference type="InterPro" id="IPR036005">
    <property type="entry name" value="Creatinase/aminopeptidase-like"/>
</dbReference>
<feature type="domain" description="Peptidase M24" evidence="1">
    <location>
        <begin position="149"/>
        <end position="353"/>
    </location>
</feature>
<keyword evidence="3" id="KW-0645">Protease</keyword>
<gene>
    <name evidence="3" type="ORF">BY453_1555</name>
</gene>
<name>A0A4R7DWA8_9FIRM</name>
<dbReference type="AlphaFoldDB" id="A0A4R7DWA8"/>
<keyword evidence="3" id="KW-0031">Aminopeptidase</keyword>
<evidence type="ECO:0000259" key="2">
    <source>
        <dbReference type="Pfam" id="PF01321"/>
    </source>
</evidence>
<organism evidence="3 4">
    <name type="scientific">Halanaerobium congolense</name>
    <dbReference type="NCBI Taxonomy" id="54121"/>
    <lineage>
        <taxon>Bacteria</taxon>
        <taxon>Bacillati</taxon>
        <taxon>Bacillota</taxon>
        <taxon>Clostridia</taxon>
        <taxon>Halanaerobiales</taxon>
        <taxon>Halanaerobiaceae</taxon>
        <taxon>Halanaerobium</taxon>
    </lineage>
</organism>
<dbReference type="InterPro" id="IPR029149">
    <property type="entry name" value="Creatin/AminoP/Spt16_N"/>
</dbReference>
<dbReference type="Gene3D" id="3.90.230.10">
    <property type="entry name" value="Creatinase/methionine aminopeptidase superfamily"/>
    <property type="match status" value="1"/>
</dbReference>
<sequence length="369" mass="42035">MEESMYEKRVHNLQREMKKEKLDICLIVDRENLIYFGGIQQAECMAIVIPQEGNPVGVTLWLDVDFIRENCEIDDIRPYVFPKQSLADVVSEVIKEMGYDNPRIGFEKYFTSFGVFEKLKSEFDVHKFFNAGQLIYKLRSIKNKHERVLIKKASNAVLKGMEAALKVIKPGISELDIAAETEYASMKAGSQGTPFRPQVVSGKRTLTTHPFASRKKIKNGEILLIHIGAKYEGYIAKMCRTVAIGEIPKEMEKIYEVLKETQRKVIAEIKPGVTTRELCETAGNFVKEKGYKKHFLSIIGYGVGLRQSEFYPVISINNDIEIKKDMVLDVLLPSIYKKGVGGPRITDTIQVKEDHSEILTNYSNELIRK</sequence>
<dbReference type="SUPFAM" id="SSF55920">
    <property type="entry name" value="Creatinase/aminopeptidase"/>
    <property type="match status" value="1"/>
</dbReference>
<accession>A0A4R7DWA8</accession>
<dbReference type="PANTHER" id="PTHR46112:SF2">
    <property type="entry name" value="XAA-PRO AMINOPEPTIDASE P-RELATED"/>
    <property type="match status" value="1"/>
</dbReference>
<dbReference type="Gene3D" id="3.40.350.10">
    <property type="entry name" value="Creatinase/prolidase N-terminal domain"/>
    <property type="match status" value="1"/>
</dbReference>
<reference evidence="3 4" key="1">
    <citation type="submission" date="2019-03" db="EMBL/GenBank/DDBJ databases">
        <title>Deep subsurface shale carbon reservoir microbial communities from Ohio and West Virginia, USA.</title>
        <authorList>
            <person name="Wrighton K."/>
        </authorList>
    </citation>
    <scope>NUCLEOTIDE SEQUENCE [LARGE SCALE GENOMIC DNA]</scope>
    <source>
        <strain evidence="3 4">UTICA-S4D12</strain>
    </source>
</reference>
<dbReference type="PANTHER" id="PTHR46112">
    <property type="entry name" value="AMINOPEPTIDASE"/>
    <property type="match status" value="1"/>
</dbReference>
<evidence type="ECO:0000313" key="4">
    <source>
        <dbReference type="Proteomes" id="UP000295758"/>
    </source>
</evidence>
<dbReference type="Pfam" id="PF01321">
    <property type="entry name" value="Creatinase_N"/>
    <property type="match status" value="1"/>
</dbReference>
<dbReference type="InterPro" id="IPR000587">
    <property type="entry name" value="Creatinase_N"/>
</dbReference>
<dbReference type="Pfam" id="PF00557">
    <property type="entry name" value="Peptidase_M24"/>
    <property type="match status" value="1"/>
</dbReference>
<dbReference type="EMBL" id="SOAA01000055">
    <property type="protein sequence ID" value="TDS25465.1"/>
    <property type="molecule type" value="Genomic_DNA"/>
</dbReference>
<dbReference type="Proteomes" id="UP000295758">
    <property type="component" value="Unassembled WGS sequence"/>
</dbReference>
<evidence type="ECO:0000313" key="3">
    <source>
        <dbReference type="EMBL" id="TDS25465.1"/>
    </source>
</evidence>
<dbReference type="RefSeq" id="WP_133618540.1">
    <property type="nucleotide sequence ID" value="NZ_SOAA01000055.1"/>
</dbReference>
<comment type="caution">
    <text evidence="3">The sequence shown here is derived from an EMBL/GenBank/DDBJ whole genome shotgun (WGS) entry which is preliminary data.</text>
</comment>
<proteinExistence type="predicted"/>
<keyword evidence="3" id="KW-0378">Hydrolase</keyword>
<feature type="domain" description="Creatinase N-terminal" evidence="2">
    <location>
        <begin position="9"/>
        <end position="141"/>
    </location>
</feature>
<dbReference type="GO" id="GO:0004177">
    <property type="term" value="F:aminopeptidase activity"/>
    <property type="evidence" value="ECO:0007669"/>
    <property type="project" value="UniProtKB-KW"/>
</dbReference>
<dbReference type="InterPro" id="IPR050659">
    <property type="entry name" value="Peptidase_M24B"/>
</dbReference>
<dbReference type="SUPFAM" id="SSF53092">
    <property type="entry name" value="Creatinase/prolidase N-terminal domain"/>
    <property type="match status" value="1"/>
</dbReference>
<evidence type="ECO:0000259" key="1">
    <source>
        <dbReference type="Pfam" id="PF00557"/>
    </source>
</evidence>
<protein>
    <submittedName>
        <fullName evidence="3">Xaa-Pro aminopeptidase</fullName>
    </submittedName>
</protein>
<dbReference type="InterPro" id="IPR000994">
    <property type="entry name" value="Pept_M24"/>
</dbReference>